<keyword evidence="3" id="KW-1185">Reference proteome</keyword>
<accession>A0A918HR26</accession>
<comment type="caution">
    <text evidence="2">The sequence shown here is derived from an EMBL/GenBank/DDBJ whole genome shotgun (WGS) entry which is preliminary data.</text>
</comment>
<organism evidence="2 3">
    <name type="scientific">Streptomyces phaeofaciens</name>
    <dbReference type="NCBI Taxonomy" id="68254"/>
    <lineage>
        <taxon>Bacteria</taxon>
        <taxon>Bacillati</taxon>
        <taxon>Actinomycetota</taxon>
        <taxon>Actinomycetes</taxon>
        <taxon>Kitasatosporales</taxon>
        <taxon>Streptomycetaceae</taxon>
        <taxon>Streptomyces</taxon>
    </lineage>
</organism>
<evidence type="ECO:0000313" key="2">
    <source>
        <dbReference type="EMBL" id="GGT99391.1"/>
    </source>
</evidence>
<dbReference type="AlphaFoldDB" id="A0A918HR26"/>
<evidence type="ECO:0000313" key="3">
    <source>
        <dbReference type="Proteomes" id="UP000646776"/>
    </source>
</evidence>
<gene>
    <name evidence="2" type="ORF">GCM10010226_90610</name>
</gene>
<feature type="region of interest" description="Disordered" evidence="1">
    <location>
        <begin position="1"/>
        <end position="30"/>
    </location>
</feature>
<reference evidence="2" key="1">
    <citation type="journal article" date="2014" name="Int. J. Syst. Evol. Microbiol.">
        <title>Complete genome sequence of Corynebacterium casei LMG S-19264T (=DSM 44701T), isolated from a smear-ripened cheese.</title>
        <authorList>
            <consortium name="US DOE Joint Genome Institute (JGI-PGF)"/>
            <person name="Walter F."/>
            <person name="Albersmeier A."/>
            <person name="Kalinowski J."/>
            <person name="Ruckert C."/>
        </authorList>
    </citation>
    <scope>NUCLEOTIDE SEQUENCE</scope>
    <source>
        <strain evidence="2">JCM 4125</strain>
    </source>
</reference>
<dbReference type="Proteomes" id="UP000646776">
    <property type="component" value="Unassembled WGS sequence"/>
</dbReference>
<evidence type="ECO:0000256" key="1">
    <source>
        <dbReference type="SAM" id="MobiDB-lite"/>
    </source>
</evidence>
<proteinExistence type="predicted"/>
<name>A0A918HR26_9ACTN</name>
<feature type="region of interest" description="Disordered" evidence="1">
    <location>
        <begin position="84"/>
        <end position="110"/>
    </location>
</feature>
<reference evidence="2" key="2">
    <citation type="submission" date="2020-09" db="EMBL/GenBank/DDBJ databases">
        <authorList>
            <person name="Sun Q."/>
            <person name="Ohkuma M."/>
        </authorList>
    </citation>
    <scope>NUCLEOTIDE SEQUENCE</scope>
    <source>
        <strain evidence="2">JCM 4125</strain>
    </source>
</reference>
<sequence length="110" mass="11225">MSVSGSLGQADRLERDHSARRGGQGASRTHGAVALPVLVDTAGLPNTLCCYKRLVRLTVWETVSGAFPAPILLAVVASRMRATPEAGADGAESVTHTNDPATAKAAASTG</sequence>
<protein>
    <submittedName>
        <fullName evidence="2">Uncharacterized protein</fullName>
    </submittedName>
</protein>
<dbReference type="EMBL" id="BMSA01000061">
    <property type="protein sequence ID" value="GGT99391.1"/>
    <property type="molecule type" value="Genomic_DNA"/>
</dbReference>